<evidence type="ECO:0000256" key="2">
    <source>
        <dbReference type="SAM" id="SignalP"/>
    </source>
</evidence>
<dbReference type="InterPro" id="IPR023155">
    <property type="entry name" value="Cyt_c-552/4"/>
</dbReference>
<sequence length="704" mass="76421">MFRKLTTLCISLLFTATLFAQTPVKLSINVYGVSPRDVAKSTTDIYTYPSTGLNNVGVGSLMYFKVAEKGKKFGTAVTYTITRKPSGSTAKVGDAKDIQNDSTQVVTFTPDKPGAYEITVTDGAYSSTITINAAKYLGYTNTVVNGVDTKVSCKTCHSTKVAEYENTHHASMFTRAMNGTPGLSGPTDHYSVNCIGCHTTGFDKNPTAVNDGFDDLTFTYPTTLAAGTYDKLVQQFPEAMKRANIQCESCHGPASGHLGATTDSRMVATYDPAPCAYCHDSGTRHIFPEQWDASKHAGATSYPSGAGRESCVRCHTGAGFAQFTEGIPSTDPYYDVSYSPITCAGCHDPHNDANAKQLRRTEADLLIADGKTRKITYNEAGTGAVCMNCHQSRAEANAALAASITIRFGPHYGPQGDILFANNMLELGGQKLYSTNHKGYTKDACVSCHMLGLANPVDAQGNVIKVGGHTFSVETPDGKDNLAVCTQCHGSTFQSFADAKLFINGYGDWDNDGIVEGLQDEVWGMIRKIMDELGKIPGTTFSTEYGQYDANGKFLPFPVPKSTWTKDQLSAYWNAITAHNDKSGGIHNPKYVVTGLIGAMKLLKLTTDIKQDNVSLPVSYELYQNYPNPFNPTTNIKFALPKSGNVKLVVYDITGKEVTTLVNNYLNAGQYTFEFNAKNLASGIYLYRIETDNFVKVNKMILMK</sequence>
<dbReference type="CDD" id="cd08168">
    <property type="entry name" value="Cytochrom_C3"/>
    <property type="match status" value="1"/>
</dbReference>
<proteinExistence type="predicted"/>
<dbReference type="RefSeq" id="WP_321535591.1">
    <property type="nucleotide sequence ID" value="NZ_JARGDL010000007.1"/>
</dbReference>
<dbReference type="NCBIfam" id="TIGR04183">
    <property type="entry name" value="Por_Secre_tail"/>
    <property type="match status" value="1"/>
</dbReference>
<dbReference type="InterPro" id="IPR051829">
    <property type="entry name" value="Multiheme_Cytochr_ET"/>
</dbReference>
<dbReference type="PANTHER" id="PTHR35038">
    <property type="entry name" value="DISSIMILATORY SULFITE REDUCTASE SIRA"/>
    <property type="match status" value="1"/>
</dbReference>
<dbReference type="Gene3D" id="1.10.1130.10">
    <property type="entry name" value="Flavocytochrome C3, Chain A"/>
    <property type="match status" value="2"/>
</dbReference>
<feature type="signal peptide" evidence="2">
    <location>
        <begin position="1"/>
        <end position="20"/>
    </location>
</feature>
<dbReference type="Pfam" id="PF13435">
    <property type="entry name" value="Cytochrome_C554"/>
    <property type="match status" value="1"/>
</dbReference>
<comment type="caution">
    <text evidence="5">The sequence shown here is derived from an EMBL/GenBank/DDBJ whole genome shotgun (WGS) entry which is preliminary data.</text>
</comment>
<dbReference type="PANTHER" id="PTHR35038:SF8">
    <property type="entry name" value="C-TYPE POLYHEME CYTOCHROME OMCC"/>
    <property type="match status" value="1"/>
</dbReference>
<gene>
    <name evidence="5" type="ORF">P0M35_06655</name>
</gene>
<name>A0AAE3P029_9BACT</name>
<evidence type="ECO:0000256" key="1">
    <source>
        <dbReference type="ARBA" id="ARBA00022729"/>
    </source>
</evidence>
<dbReference type="AlphaFoldDB" id="A0AAE3P029"/>
<dbReference type="InterPro" id="IPR036280">
    <property type="entry name" value="Multihaem_cyt_sf"/>
</dbReference>
<keyword evidence="6" id="KW-1185">Reference proteome</keyword>
<feature type="domain" description="Secretion system C-terminal sorting" evidence="4">
    <location>
        <begin position="626"/>
        <end position="701"/>
    </location>
</feature>
<accession>A0AAE3P029</accession>
<evidence type="ECO:0000259" key="4">
    <source>
        <dbReference type="Pfam" id="PF18962"/>
    </source>
</evidence>
<dbReference type="SUPFAM" id="SSF48695">
    <property type="entry name" value="Multiheme cytochromes"/>
    <property type="match status" value="1"/>
</dbReference>
<evidence type="ECO:0000313" key="5">
    <source>
        <dbReference type="EMBL" id="MDF1611824.1"/>
    </source>
</evidence>
<dbReference type="EMBL" id="JARGDL010000007">
    <property type="protein sequence ID" value="MDF1611824.1"/>
    <property type="molecule type" value="Genomic_DNA"/>
</dbReference>
<reference evidence="5" key="1">
    <citation type="submission" date="2023-03" db="EMBL/GenBank/DDBJ databases">
        <title>Stygiobacter electus gen. nov., sp. nov., facultatively anaerobic thermotolerant bacterium of the class Ignavibacteria from a well of Yessentuki mineral water deposit.</title>
        <authorList>
            <person name="Podosokorskaya O.A."/>
            <person name="Elcheninov A.G."/>
            <person name="Petrova N.F."/>
            <person name="Zavarzina D.G."/>
            <person name="Kublanov I.V."/>
            <person name="Merkel A.Y."/>
        </authorList>
    </citation>
    <scope>NUCLEOTIDE SEQUENCE</scope>
    <source>
        <strain evidence="5">09-Me</strain>
    </source>
</reference>
<dbReference type="Pfam" id="PF18962">
    <property type="entry name" value="Por_Secre_tail"/>
    <property type="match status" value="1"/>
</dbReference>
<keyword evidence="1 2" id="KW-0732">Signal</keyword>
<evidence type="ECO:0000313" key="6">
    <source>
        <dbReference type="Proteomes" id="UP001221302"/>
    </source>
</evidence>
<evidence type="ECO:0000259" key="3">
    <source>
        <dbReference type="Pfam" id="PF13435"/>
    </source>
</evidence>
<dbReference type="Gene3D" id="2.60.40.4070">
    <property type="match status" value="1"/>
</dbReference>
<organism evidence="5 6">
    <name type="scientific">Stygiobacter electus</name>
    <dbReference type="NCBI Taxonomy" id="3032292"/>
    <lineage>
        <taxon>Bacteria</taxon>
        <taxon>Pseudomonadati</taxon>
        <taxon>Ignavibacteriota</taxon>
        <taxon>Ignavibacteria</taxon>
        <taxon>Ignavibacteriales</taxon>
        <taxon>Melioribacteraceae</taxon>
        <taxon>Stygiobacter</taxon>
    </lineage>
</organism>
<feature type="chain" id="PRO_5042143762" evidence="2">
    <location>
        <begin position="21"/>
        <end position="704"/>
    </location>
</feature>
<dbReference type="Proteomes" id="UP001221302">
    <property type="component" value="Unassembled WGS sequence"/>
</dbReference>
<feature type="domain" description="Cytochrome c-552/4" evidence="3">
    <location>
        <begin position="152"/>
        <end position="210"/>
    </location>
</feature>
<protein>
    <submittedName>
        <fullName evidence="5">Cytochrome c3 family protein</fullName>
    </submittedName>
</protein>
<dbReference type="InterPro" id="IPR026444">
    <property type="entry name" value="Secre_tail"/>
</dbReference>